<feature type="chain" id="PRO_5037347293" evidence="1">
    <location>
        <begin position="28"/>
        <end position="62"/>
    </location>
</feature>
<organism evidence="2 3">
    <name type="scientific">Anaeromonas frigoriresistens</name>
    <dbReference type="NCBI Taxonomy" id="2683708"/>
    <lineage>
        <taxon>Bacteria</taxon>
        <taxon>Bacillati</taxon>
        <taxon>Bacillota</taxon>
        <taxon>Tissierellia</taxon>
        <taxon>Tissierellales</taxon>
        <taxon>Thermohalobacteraceae</taxon>
        <taxon>Anaeromonas</taxon>
    </lineage>
</organism>
<sequence>MKNKLKLSIAMFLSVITILNFSMISFADTANYENEKRTIEIQSANRFTYKTERSKPVTRKNI</sequence>
<evidence type="ECO:0000313" key="2">
    <source>
        <dbReference type="EMBL" id="MBS4538023.1"/>
    </source>
</evidence>
<name>A0A942URU4_9FIRM</name>
<dbReference type="EMBL" id="WSFT01000028">
    <property type="protein sequence ID" value="MBS4538023.1"/>
    <property type="molecule type" value="Genomic_DNA"/>
</dbReference>
<protein>
    <submittedName>
        <fullName evidence="2">Uncharacterized protein</fullName>
    </submittedName>
</protein>
<dbReference type="AlphaFoldDB" id="A0A942URU4"/>
<keyword evidence="1" id="KW-0732">Signal</keyword>
<feature type="signal peptide" evidence="1">
    <location>
        <begin position="1"/>
        <end position="27"/>
    </location>
</feature>
<evidence type="ECO:0000256" key="1">
    <source>
        <dbReference type="SAM" id="SignalP"/>
    </source>
</evidence>
<dbReference type="Proteomes" id="UP000724672">
    <property type="component" value="Unassembled WGS sequence"/>
</dbReference>
<reference evidence="2" key="1">
    <citation type="submission" date="2019-12" db="EMBL/GenBank/DDBJ databases">
        <title>Clostridiaceae gen. nov. sp. nov., isolated from sediment in Xinjiang, China.</title>
        <authorList>
            <person name="Zhang R."/>
        </authorList>
    </citation>
    <scope>NUCLEOTIDE SEQUENCE</scope>
    <source>
        <strain evidence="2">D2Q-11</strain>
    </source>
</reference>
<gene>
    <name evidence="2" type="ORF">GOQ27_06090</name>
</gene>
<dbReference type="RefSeq" id="WP_203365951.1">
    <property type="nucleotide sequence ID" value="NZ_WSFT01000028.1"/>
</dbReference>
<proteinExistence type="predicted"/>
<evidence type="ECO:0000313" key="3">
    <source>
        <dbReference type="Proteomes" id="UP000724672"/>
    </source>
</evidence>
<comment type="caution">
    <text evidence="2">The sequence shown here is derived from an EMBL/GenBank/DDBJ whole genome shotgun (WGS) entry which is preliminary data.</text>
</comment>
<keyword evidence="3" id="KW-1185">Reference proteome</keyword>
<accession>A0A942URU4</accession>